<dbReference type="InterPro" id="IPR036928">
    <property type="entry name" value="AS_sf"/>
</dbReference>
<dbReference type="AlphaFoldDB" id="A0A2S2DRQ1"/>
<proteinExistence type="predicted"/>
<dbReference type="PANTHER" id="PTHR11895">
    <property type="entry name" value="TRANSAMIDASE"/>
    <property type="match status" value="1"/>
</dbReference>
<dbReference type="KEGG" id="psez:HME7025_00180"/>
<keyword evidence="1" id="KW-0732">Signal</keyword>
<accession>A0A2S2DRQ1</accession>
<organism evidence="3 4">
    <name type="scientific">Aquirufa nivalisilvae</name>
    <dbReference type="NCBI Taxonomy" id="2516557"/>
    <lineage>
        <taxon>Bacteria</taxon>
        <taxon>Pseudomonadati</taxon>
        <taxon>Bacteroidota</taxon>
        <taxon>Cytophagia</taxon>
        <taxon>Cytophagales</taxon>
        <taxon>Flectobacillaceae</taxon>
        <taxon>Aquirufa</taxon>
    </lineage>
</organism>
<feature type="signal peptide" evidence="1">
    <location>
        <begin position="1"/>
        <end position="19"/>
    </location>
</feature>
<evidence type="ECO:0000313" key="3">
    <source>
        <dbReference type="EMBL" id="AWL08063.1"/>
    </source>
</evidence>
<evidence type="ECO:0000313" key="4">
    <source>
        <dbReference type="Proteomes" id="UP000245468"/>
    </source>
</evidence>
<feature type="domain" description="Amidase" evidence="2">
    <location>
        <begin position="132"/>
        <end position="531"/>
    </location>
</feature>
<keyword evidence="4" id="KW-1185">Reference proteome</keyword>
<evidence type="ECO:0000256" key="1">
    <source>
        <dbReference type="SAM" id="SignalP"/>
    </source>
</evidence>
<dbReference type="GO" id="GO:0050566">
    <property type="term" value="F:asparaginyl-tRNA synthase (glutamine-hydrolyzing) activity"/>
    <property type="evidence" value="ECO:0007669"/>
    <property type="project" value="UniProtKB-EC"/>
</dbReference>
<dbReference type="SUPFAM" id="SSF75304">
    <property type="entry name" value="Amidase signature (AS) enzymes"/>
    <property type="match status" value="1"/>
</dbReference>
<dbReference type="Pfam" id="PF01425">
    <property type="entry name" value="Amidase"/>
    <property type="match status" value="1"/>
</dbReference>
<protein>
    <submittedName>
        <fullName evidence="3">Asparaginyl-tRNA synthase (Glutamine-hydrolyzing)</fullName>
        <ecNumber evidence="3">6.3.5.6</ecNumber>
        <ecNumber evidence="3">6.3.5.7</ecNumber>
    </submittedName>
</protein>
<dbReference type="Gene3D" id="3.90.1300.10">
    <property type="entry name" value="Amidase signature (AS) domain"/>
    <property type="match status" value="1"/>
</dbReference>
<evidence type="ECO:0000259" key="2">
    <source>
        <dbReference type="Pfam" id="PF01425"/>
    </source>
</evidence>
<dbReference type="PANTHER" id="PTHR11895:SF73">
    <property type="entry name" value="AMIDASE FAMILY PROTEIN"/>
    <property type="match status" value="1"/>
</dbReference>
<dbReference type="GO" id="GO:0050567">
    <property type="term" value="F:glutaminyl-tRNA synthase (glutamine-hydrolyzing) activity"/>
    <property type="evidence" value="ECO:0007669"/>
    <property type="project" value="UniProtKB-EC"/>
</dbReference>
<dbReference type="EC" id="6.3.5.6" evidence="3"/>
<feature type="chain" id="PRO_5015409726" evidence="1">
    <location>
        <begin position="20"/>
        <end position="552"/>
    </location>
</feature>
<reference evidence="4" key="1">
    <citation type="submission" date="2018-05" db="EMBL/GenBank/DDBJ databases">
        <title>Pseudarcicella sp. HME7025 Genome sequencing and assembly.</title>
        <authorList>
            <person name="Kim H."/>
            <person name="Kang H."/>
            <person name="Joh K."/>
        </authorList>
    </citation>
    <scope>NUCLEOTIDE SEQUENCE [LARGE SCALE GENOMIC DNA]</scope>
    <source>
        <strain evidence="4">HME7025</strain>
    </source>
</reference>
<dbReference type="InterPro" id="IPR000120">
    <property type="entry name" value="Amidase"/>
</dbReference>
<dbReference type="OrthoDB" id="9811471at2"/>
<dbReference type="RefSeq" id="WP_109321839.1">
    <property type="nucleotide sequence ID" value="NZ_CP029346.1"/>
</dbReference>
<keyword evidence="3" id="KW-0436">Ligase</keyword>
<dbReference type="EMBL" id="CP029346">
    <property type="protein sequence ID" value="AWL08063.1"/>
    <property type="molecule type" value="Genomic_DNA"/>
</dbReference>
<sequence>MAKYVLWINLFLLVTTGFAQTSKIQKKDVEGAAKIFDLNFTSNEIDTLLSDVQDNLTIYQEQHRVHLPNSVPLSLWQTVLLPGVSVNKNQHPIAWTQAHGIELPSRKSALAFYTIPQLAELIKTKKISSVQLTQFYIDRIKKYGDTLQCLISLTESIALEQAKQADEEIAHGNYRGILHGIPYGLKDLFAVKGTKTTWGAAPYKEQVIEEDAFVYQQLRQAGAVLVAKFTLGALAMGDYWYGGRTKNPWNLALGSSGSSAGSASATVAGLVPFAIGTETWGSIVSPSTACGALGLRPTFGRVSRTGAMALSYSLDKIGPICRNAEDAAIVFNAIRGTDGLDLSATEAAFNYSNQLNIKKLKIGYAKNYFDKLKDSTANEWKVIQVLQQAGATIVPVVFPEKEFYPFQMMDIIIGAECAAQFDELTRFNVDDELTMQRKGDWPNQFRTARFIPAVEYINAQRHRYLLMQQVNYLFKDFDVIISPSLFSGNQLAITNLTGHPVVSVPNGFDKKTNKPTSISFLGNLFDEATILALAKLYQDVTPWDKMHPELFK</sequence>
<name>A0A2S2DRQ1_9BACT</name>
<dbReference type="Proteomes" id="UP000245468">
    <property type="component" value="Chromosome"/>
</dbReference>
<dbReference type="EC" id="6.3.5.7" evidence="3"/>
<gene>
    <name evidence="3" type="primary">gatA</name>
    <name evidence="3" type="ORF">HME7025_00180</name>
</gene>
<dbReference type="InterPro" id="IPR023631">
    <property type="entry name" value="Amidase_dom"/>
</dbReference>